<name>A0A813LJS9_POLGL</name>
<evidence type="ECO:0000313" key="1">
    <source>
        <dbReference type="EMBL" id="CAE8724321.1"/>
    </source>
</evidence>
<feature type="non-terminal residue" evidence="1">
    <location>
        <position position="1"/>
    </location>
</feature>
<accession>A0A813LJS9</accession>
<sequence>DMRATVDQVHEVAERVDKATAGIGAAVEDKATVAQLKEIVREAWTREEGHLARLQKLCESKVSAGDFASLAAVAEGKASLADVDAAVQAAGAEAFADVGLRPAAPEPG</sequence>
<dbReference type="AlphaFoldDB" id="A0A813LJS9"/>
<organism evidence="1 2">
    <name type="scientific">Polarella glacialis</name>
    <name type="common">Dinoflagellate</name>
    <dbReference type="NCBI Taxonomy" id="89957"/>
    <lineage>
        <taxon>Eukaryota</taxon>
        <taxon>Sar</taxon>
        <taxon>Alveolata</taxon>
        <taxon>Dinophyceae</taxon>
        <taxon>Suessiales</taxon>
        <taxon>Suessiaceae</taxon>
        <taxon>Polarella</taxon>
    </lineage>
</organism>
<dbReference type="EMBL" id="CAJNNW010034872">
    <property type="protein sequence ID" value="CAE8724321.1"/>
    <property type="molecule type" value="Genomic_DNA"/>
</dbReference>
<dbReference type="Proteomes" id="UP000626109">
    <property type="component" value="Unassembled WGS sequence"/>
</dbReference>
<evidence type="ECO:0000313" key="2">
    <source>
        <dbReference type="Proteomes" id="UP000626109"/>
    </source>
</evidence>
<proteinExistence type="predicted"/>
<gene>
    <name evidence="1" type="ORF">PGLA2088_LOCUS43660</name>
</gene>
<reference evidence="1" key="1">
    <citation type="submission" date="2021-02" db="EMBL/GenBank/DDBJ databases">
        <authorList>
            <person name="Dougan E. K."/>
            <person name="Rhodes N."/>
            <person name="Thang M."/>
            <person name="Chan C."/>
        </authorList>
    </citation>
    <scope>NUCLEOTIDE SEQUENCE</scope>
</reference>
<comment type="caution">
    <text evidence="1">The sequence shown here is derived from an EMBL/GenBank/DDBJ whole genome shotgun (WGS) entry which is preliminary data.</text>
</comment>
<protein>
    <submittedName>
        <fullName evidence="1">Uncharacterized protein</fullName>
    </submittedName>
</protein>